<dbReference type="Proteomes" id="UP000231987">
    <property type="component" value="Unassembled WGS sequence"/>
</dbReference>
<dbReference type="InterPro" id="IPR036291">
    <property type="entry name" value="NAD(P)-bd_dom_sf"/>
</dbReference>
<reference evidence="4 5" key="1">
    <citation type="submission" date="2017-06" db="EMBL/GenBank/DDBJ databases">
        <title>Ensifer strains isolated from leguminous trees and herbs display diverse denitrification phenotypes with some acting as strong N2O sinks.</title>
        <authorList>
            <person name="Woliy K."/>
            <person name="Mania D."/>
            <person name="Bakken L.R."/>
            <person name="Frostegard A."/>
        </authorList>
    </citation>
    <scope>NUCLEOTIDE SEQUENCE [LARGE SCALE GENOMIC DNA]</scope>
    <source>
        <strain evidence="4 5">AC50a</strain>
    </source>
</reference>
<comment type="caution">
    <text evidence="4">The sequence shown here is derived from an EMBL/GenBank/DDBJ whole genome shotgun (WGS) entry which is preliminary data.</text>
</comment>
<dbReference type="InterPro" id="IPR057326">
    <property type="entry name" value="KR_dom"/>
</dbReference>
<keyword evidence="2 4" id="KW-0560">Oxidoreductase</keyword>
<dbReference type="Gene3D" id="3.40.50.720">
    <property type="entry name" value="NAD(P)-binding Rossmann-like Domain"/>
    <property type="match status" value="1"/>
</dbReference>
<evidence type="ECO:0000313" key="4">
    <source>
        <dbReference type="EMBL" id="PJR15883.1"/>
    </source>
</evidence>
<dbReference type="InterPro" id="IPR002347">
    <property type="entry name" value="SDR_fam"/>
</dbReference>
<dbReference type="EMBL" id="NJGD01000003">
    <property type="protein sequence ID" value="PJR15883.1"/>
    <property type="molecule type" value="Genomic_DNA"/>
</dbReference>
<feature type="domain" description="Ketoreductase" evidence="3">
    <location>
        <begin position="24"/>
        <end position="193"/>
    </location>
</feature>
<organism evidence="4 5">
    <name type="scientific">Rhizobium meliloti</name>
    <name type="common">Ensifer meliloti</name>
    <name type="synonym">Sinorhizobium meliloti</name>
    <dbReference type="NCBI Taxonomy" id="382"/>
    <lineage>
        <taxon>Bacteria</taxon>
        <taxon>Pseudomonadati</taxon>
        <taxon>Pseudomonadota</taxon>
        <taxon>Alphaproteobacteria</taxon>
        <taxon>Hyphomicrobiales</taxon>
        <taxon>Rhizobiaceae</taxon>
        <taxon>Sinorhizobium/Ensifer group</taxon>
        <taxon>Sinorhizobium</taxon>
    </lineage>
</organism>
<dbReference type="PRINTS" id="PR00080">
    <property type="entry name" value="SDRFAMILY"/>
</dbReference>
<dbReference type="PROSITE" id="PS00061">
    <property type="entry name" value="ADH_SHORT"/>
    <property type="match status" value="1"/>
</dbReference>
<dbReference type="PRINTS" id="PR00081">
    <property type="entry name" value="GDHRDH"/>
</dbReference>
<dbReference type="AlphaFoldDB" id="A0A2J0Z5U5"/>
<dbReference type="PANTHER" id="PTHR43669">
    <property type="entry name" value="5-KETO-D-GLUCONATE 5-REDUCTASE"/>
    <property type="match status" value="1"/>
</dbReference>
<dbReference type="SUPFAM" id="SSF51735">
    <property type="entry name" value="NAD(P)-binding Rossmann-fold domains"/>
    <property type="match status" value="1"/>
</dbReference>
<dbReference type="NCBIfam" id="NF005559">
    <property type="entry name" value="PRK07231.1"/>
    <property type="match status" value="1"/>
</dbReference>
<gene>
    <name evidence="4" type="ORF">CEJ86_09305</name>
</gene>
<comment type="similarity">
    <text evidence="1">Belongs to the short-chain dehydrogenases/reductases (SDR) family.</text>
</comment>
<name>A0A2J0Z5U5_RHIML</name>
<sequence length="268" mass="28234">MIDGASNAAPRINGLPALFDLSGRIALITGSSGGLGLTMARALCEAGASVILNGRDETRLAGARAELEEHGFTVGASAFDVTKSAEIGQAVADILAERGRIDILVNNAGIQHRTPLHEFPEDAFRRVIETNLTSAFLIGQAVVQGMIERREGTIINICSVQSELARPSIAPYAASKGGLKMLTKGMALDWGRYGIRVNGLAPGYFKTELNSALVSDEKFSTWLEQRTPLGRWGDTGELAGAAVFLASAASSFVTGHILYVDGGITSCL</sequence>
<proteinExistence type="inferred from homology"/>
<dbReference type="RefSeq" id="WP_100671348.1">
    <property type="nucleotide sequence ID" value="NZ_NJGD01000003.1"/>
</dbReference>
<evidence type="ECO:0000256" key="1">
    <source>
        <dbReference type="ARBA" id="ARBA00006484"/>
    </source>
</evidence>
<dbReference type="PANTHER" id="PTHR43669:SF14">
    <property type="entry name" value="OXIDOREDUCTASE"/>
    <property type="match status" value="1"/>
</dbReference>
<evidence type="ECO:0000256" key="2">
    <source>
        <dbReference type="ARBA" id="ARBA00023002"/>
    </source>
</evidence>
<evidence type="ECO:0000259" key="3">
    <source>
        <dbReference type="SMART" id="SM00822"/>
    </source>
</evidence>
<dbReference type="EC" id="1.1.1.69" evidence="4"/>
<dbReference type="FunFam" id="3.40.50.720:FF:000084">
    <property type="entry name" value="Short-chain dehydrogenase reductase"/>
    <property type="match status" value="1"/>
</dbReference>
<dbReference type="Pfam" id="PF13561">
    <property type="entry name" value="adh_short_C2"/>
    <property type="match status" value="1"/>
</dbReference>
<dbReference type="SMART" id="SM00822">
    <property type="entry name" value="PKS_KR"/>
    <property type="match status" value="1"/>
</dbReference>
<evidence type="ECO:0000313" key="5">
    <source>
        <dbReference type="Proteomes" id="UP000231987"/>
    </source>
</evidence>
<accession>A0A2J0Z5U5</accession>
<dbReference type="CDD" id="cd05347">
    <property type="entry name" value="Ga5DH-like_SDR_c"/>
    <property type="match status" value="1"/>
</dbReference>
<dbReference type="InterPro" id="IPR020904">
    <property type="entry name" value="Sc_DH/Rdtase_CS"/>
</dbReference>
<protein>
    <submittedName>
        <fullName evidence="4">Gluconate 5-dehydrogenase</fullName>
        <ecNumber evidence="4">1.1.1.69</ecNumber>
    </submittedName>
</protein>
<dbReference type="GO" id="GO:0008874">
    <property type="term" value="F:gluconate 5-dehydrogenase activity"/>
    <property type="evidence" value="ECO:0007669"/>
    <property type="project" value="UniProtKB-EC"/>
</dbReference>